<accession>A0A9X0A9C7</accession>
<organism evidence="2 3">
    <name type="scientific">Sclerotinia nivalis</name>
    <dbReference type="NCBI Taxonomy" id="352851"/>
    <lineage>
        <taxon>Eukaryota</taxon>
        <taxon>Fungi</taxon>
        <taxon>Dikarya</taxon>
        <taxon>Ascomycota</taxon>
        <taxon>Pezizomycotina</taxon>
        <taxon>Leotiomycetes</taxon>
        <taxon>Helotiales</taxon>
        <taxon>Sclerotiniaceae</taxon>
        <taxon>Sclerotinia</taxon>
    </lineage>
</organism>
<dbReference type="Proteomes" id="UP001152300">
    <property type="component" value="Unassembled WGS sequence"/>
</dbReference>
<comment type="caution">
    <text evidence="2">The sequence shown here is derived from an EMBL/GenBank/DDBJ whole genome shotgun (WGS) entry which is preliminary data.</text>
</comment>
<dbReference type="OrthoDB" id="3548454at2759"/>
<dbReference type="AlphaFoldDB" id="A0A9X0A9C7"/>
<name>A0A9X0A9C7_9HELO</name>
<keyword evidence="3" id="KW-1185">Reference proteome</keyword>
<feature type="compositionally biased region" description="Low complexity" evidence="1">
    <location>
        <begin position="709"/>
        <end position="721"/>
    </location>
</feature>
<feature type="compositionally biased region" description="Basic and acidic residues" evidence="1">
    <location>
        <begin position="689"/>
        <end position="700"/>
    </location>
</feature>
<protein>
    <submittedName>
        <fullName evidence="2">Uncharacterized protein</fullName>
    </submittedName>
</protein>
<feature type="region of interest" description="Disordered" evidence="1">
    <location>
        <begin position="1"/>
        <end position="32"/>
    </location>
</feature>
<feature type="region of interest" description="Disordered" evidence="1">
    <location>
        <begin position="667"/>
        <end position="737"/>
    </location>
</feature>
<evidence type="ECO:0000256" key="1">
    <source>
        <dbReference type="SAM" id="MobiDB-lite"/>
    </source>
</evidence>
<feature type="compositionally biased region" description="Low complexity" evidence="1">
    <location>
        <begin position="1"/>
        <end position="16"/>
    </location>
</feature>
<feature type="compositionally biased region" description="Acidic residues" evidence="1">
    <location>
        <begin position="722"/>
        <end position="737"/>
    </location>
</feature>
<sequence>MSARKASIASASKAPAPDVPAPKGKRKAKNKAGVIEWENAPDIQKDPAALAARRGPIDVVFGEIERWNLLPVLGSGIHPVSTTSAGYTCALHALVYSYNAARDLAAPEGTPVPFADSVTVKELIAFRQSPDFWKEAMEYLTAGGQLAFVDGWGEPYSEAEMLEQVKQFIPDIKNNYTIADLHCLLGFLNKRYGTHYSIGDVTQGFNVTWDLKNKVWDVAFKIPTQSMDVGTGIRPVLWLYNDNYEREHDSLHRKIPGVKEVMGHWMGFSTLHRNIDQPLIAQANSWFDDDEVDTYLREGVWIVTEDVEGYKAGLEDHQDPRELRIFKGCFVREPTVAQEEDAPQGYKWVQAGPYVDGGPRPGFIGIVPLKKLKRIERNALRNAHDIARANAVKKDDKGLWIDFYVHRTIEATFKIDRKYANPKEPTKKFVKGFTFEDSEFLLDTQEPLKDLYPRMTKMDGTSGRVKPRNLQFLKKSWGLPEQLPIAAKGNKKKPADVLTPRKKAILVITDKTDARYQYRKNMDANDFKIKDLRLHCQARGLAFEEYGKTKVSMLASLVKHDRSEAVKNKAMEIKETENTDGLPMRRVLADVPKKAGPPKMPPFFATEIVLEIGKGNADDPATWVRDYEGRLGRIDEDNLEPIKGAWGIELDMMRWNQIIGDMRKDAGWGNKSKVQNEKAASKAPAPSKEYNKKRPADESVRPLSKKTKTITTAKAKAASAAPDEDELQSEDSLPENP</sequence>
<evidence type="ECO:0000313" key="2">
    <source>
        <dbReference type="EMBL" id="KAJ8058567.1"/>
    </source>
</evidence>
<evidence type="ECO:0000313" key="3">
    <source>
        <dbReference type="Proteomes" id="UP001152300"/>
    </source>
</evidence>
<dbReference type="EMBL" id="JAPEIS010000016">
    <property type="protein sequence ID" value="KAJ8058567.1"/>
    <property type="molecule type" value="Genomic_DNA"/>
</dbReference>
<proteinExistence type="predicted"/>
<gene>
    <name evidence="2" type="ORF">OCU04_012745</name>
</gene>
<reference evidence="2" key="1">
    <citation type="submission" date="2022-11" db="EMBL/GenBank/DDBJ databases">
        <title>Genome Resource of Sclerotinia nivalis Strain SnTB1, a Plant Pathogen Isolated from American Ginseng.</title>
        <authorList>
            <person name="Fan S."/>
        </authorList>
    </citation>
    <scope>NUCLEOTIDE SEQUENCE</scope>
    <source>
        <strain evidence="2">SnTB1</strain>
    </source>
</reference>